<dbReference type="EMBL" id="PVTL01000005">
    <property type="protein sequence ID" value="PRY68111.1"/>
    <property type="molecule type" value="Genomic_DNA"/>
</dbReference>
<proteinExistence type="predicted"/>
<dbReference type="AlphaFoldDB" id="A0A2T0VD59"/>
<feature type="transmembrane region" description="Helical" evidence="1">
    <location>
        <begin position="21"/>
        <end position="40"/>
    </location>
</feature>
<keyword evidence="1" id="KW-0472">Membrane</keyword>
<dbReference type="Proteomes" id="UP000237983">
    <property type="component" value="Unassembled WGS sequence"/>
</dbReference>
<name>A0A2T0VD59_9MICO</name>
<organism evidence="2 3">
    <name type="scientific">Glaciihabitans tibetensis</name>
    <dbReference type="NCBI Taxonomy" id="1266600"/>
    <lineage>
        <taxon>Bacteria</taxon>
        <taxon>Bacillati</taxon>
        <taxon>Actinomycetota</taxon>
        <taxon>Actinomycetes</taxon>
        <taxon>Micrococcales</taxon>
        <taxon>Microbacteriaceae</taxon>
        <taxon>Glaciihabitans</taxon>
    </lineage>
</organism>
<keyword evidence="3" id="KW-1185">Reference proteome</keyword>
<reference evidence="2 3" key="1">
    <citation type="submission" date="2018-03" db="EMBL/GenBank/DDBJ databases">
        <title>Genomic Encyclopedia of Type Strains, Phase III (KMG-III): the genomes of soil and plant-associated and newly described type strains.</title>
        <authorList>
            <person name="Whitman W."/>
        </authorList>
    </citation>
    <scope>NUCLEOTIDE SEQUENCE [LARGE SCALE GENOMIC DNA]</scope>
    <source>
        <strain evidence="2 3">CGMCC 1.12484</strain>
    </source>
</reference>
<feature type="transmembrane region" description="Helical" evidence="1">
    <location>
        <begin position="77"/>
        <end position="95"/>
    </location>
</feature>
<evidence type="ECO:0000313" key="3">
    <source>
        <dbReference type="Proteomes" id="UP000237983"/>
    </source>
</evidence>
<evidence type="ECO:0000256" key="1">
    <source>
        <dbReference type="SAM" id="Phobius"/>
    </source>
</evidence>
<gene>
    <name evidence="2" type="ORF">B0I08_105276</name>
</gene>
<sequence>MGTLVQTKTSGTGNARVAKSNARAFVLLVAAIVLLVYIWLPFNFVMAAVLGTVGEGRTPADTHLDAYAGVLPYPTPWWVGALLVLGLATLVASCWKPEHQVHRNAAGIVVSEVRLGMVAFLALALAVGSIALSLYYTPGQPFSPWFFVAAGAVAVAAAAQLRKMRLTRKDTDVVLLSDLGSRG</sequence>
<keyword evidence="1" id="KW-0812">Transmembrane</keyword>
<evidence type="ECO:0000313" key="2">
    <source>
        <dbReference type="EMBL" id="PRY68111.1"/>
    </source>
</evidence>
<feature type="transmembrane region" description="Helical" evidence="1">
    <location>
        <begin position="115"/>
        <end position="136"/>
    </location>
</feature>
<keyword evidence="1" id="KW-1133">Transmembrane helix</keyword>
<feature type="transmembrane region" description="Helical" evidence="1">
    <location>
        <begin position="142"/>
        <end position="161"/>
    </location>
</feature>
<accession>A0A2T0VD59</accession>
<comment type="caution">
    <text evidence="2">The sequence shown here is derived from an EMBL/GenBank/DDBJ whole genome shotgun (WGS) entry which is preliminary data.</text>
</comment>
<protein>
    <submittedName>
        <fullName evidence="2">Uncharacterized protein</fullName>
    </submittedName>
</protein>